<protein>
    <submittedName>
        <fullName evidence="8">Uncharacterized protein</fullName>
    </submittedName>
</protein>
<evidence type="ECO:0000256" key="2">
    <source>
        <dbReference type="ARBA" id="ARBA00004240"/>
    </source>
</evidence>
<evidence type="ECO:0000256" key="5">
    <source>
        <dbReference type="ARBA" id="ARBA00022824"/>
    </source>
</evidence>
<keyword evidence="6" id="KW-0496">Mitochondrion</keyword>
<dbReference type="PANTHER" id="PTHR10957">
    <property type="entry name" value="RAP1 GTPASE-GDP DISSOCIATION STIMULATOR 1"/>
    <property type="match status" value="1"/>
</dbReference>
<evidence type="ECO:0000256" key="3">
    <source>
        <dbReference type="ARBA" id="ARBA00004514"/>
    </source>
</evidence>
<dbReference type="SUPFAM" id="SSF48371">
    <property type="entry name" value="ARM repeat"/>
    <property type="match status" value="5"/>
</dbReference>
<evidence type="ECO:0000256" key="7">
    <source>
        <dbReference type="SAM" id="MobiDB-lite"/>
    </source>
</evidence>
<accession>A0ABQ8UNW5</accession>
<proteinExistence type="predicted"/>
<evidence type="ECO:0000313" key="9">
    <source>
        <dbReference type="Proteomes" id="UP001141327"/>
    </source>
</evidence>
<dbReference type="SMART" id="SM00185">
    <property type="entry name" value="ARM"/>
    <property type="match status" value="14"/>
</dbReference>
<keyword evidence="5" id="KW-0256">Endoplasmic reticulum</keyword>
<dbReference type="Gene3D" id="1.25.10.10">
    <property type="entry name" value="Leucine-rich Repeat Variant"/>
    <property type="match status" value="5"/>
</dbReference>
<feature type="region of interest" description="Disordered" evidence="7">
    <location>
        <begin position="2847"/>
        <end position="2874"/>
    </location>
</feature>
<evidence type="ECO:0000313" key="8">
    <source>
        <dbReference type="EMBL" id="KAJ4459407.1"/>
    </source>
</evidence>
<organism evidence="8 9">
    <name type="scientific">Paratrimastix pyriformis</name>
    <dbReference type="NCBI Taxonomy" id="342808"/>
    <lineage>
        <taxon>Eukaryota</taxon>
        <taxon>Metamonada</taxon>
        <taxon>Preaxostyla</taxon>
        <taxon>Paratrimastigidae</taxon>
        <taxon>Paratrimastix</taxon>
    </lineage>
</organism>
<sequence>MDLVAFLGSVFVHRSFSLDGLLLTIISPSPELSALSAWNSLPRTIISPLRNEFSIAKMDQAASTPFVMWSRGSIIFEPDLLSTLEFLLNSMKSVPPANTIPSVVMVGHLAEDSSKLADYMIWTKGLFATSSHMLNTTTVGLVVPNLLVPFCQDESTSPFLLVDLSATVRAHRPGVSALLPPAIFPPPIRTALSPCFPTAASLLATSNASSTLVLHPHPNTPLRPLAYSPARPTRGALITLMSSPRVPPGDSEMLAMKSCVLAMGLFNPPNALVSSACARTPHAMGTGCARIGPPVVGVLVLGFTLVIYTIGTGWPPATWNWPPTTWWMCSSWYSPWLYPHTHRNWLTTRHLVDVLVIHLGWPPATWNWLATRHLVDVLVLGAEPEVATAVAQFPAFVLEKEFPTKFDLPLLKGCWKLVEERGRGKTPLVMYTNGDLQFYPDLYVTAEAVLAEAQRRNKQRLLIVGRRLNLDKEALDKTAFPGWSQAPDGFPMLVANRTRQAHQMQQQQGGARAAEGGDAGPTGLLRTAWAERKQPLPTDNYPGDLSESVAITEGLKAVGKFFQNNAIDYFIWTPGTFVWDEILDFTLGRVAFDNWIMAYGIARPNDIMTVDASMTITAVHINHGKTRFDSHKKDHNEWNRDLFNKNWPKVPGDIDVSPLYTVWTRGGDDANPPPGTSTARRLTFVERHFTKPAKSPLINNNSSDLPADQTWFRNSPSQPRNLPTVFHEKQCPHATNMGNAVLSDHFRLHQIPNAETEESVGESRQLDNFRVGALPLPVETELRSFGLGADGGPILAHDIRDWLTRLVASPQPACPAQALVALLECPIVYSNHILARQLIAAVSNLTVSNTTNAAAFGAAGIVKPLVAILRGQSTLPGPNPSLTKQLFCTVANLAFTNDSEVMASFDQAGVVGLLIDFARDIGSLITTNPDLTQAFLTALGNLAANDTTAASAICQAGTVDSLAVLATHSLVVDDPALARDLLCTIARLTTSDLIPVAVVQAAGPPLAELLKDIRSMATTDPTLGNLLLLAIANLASKDTATFAQLDVAVPLSELGQDIQRLVGEEPVLVNQFLAVIGTLAPDRSIAASLTQAGVVGPLARLANDGMGALVATNPTLARSLIVAIGNLAVWRDSATSFCQAGALDALAVLATPTLVAADPSMAQSLLLTVANLAGWVEVAAPIVQTAARPLGELAQDIRTLVATDPKLGTHLLRAIFNLTSKGGAAPIFAPVAAGRIADLAADICTLRAPEPDLATILLYTLGALAQDRTIAASFGRIEVIDPLTDLLDQLVRTPDDTALLQPLLQTLAALTQMADSALFQRAIHPLAVLVKDIRNMTTNPPLANNLLATVCSITDDVNRTLLAQAGVIAPLAELVKDIRLFLGGEPVSLAGPLLVTVVALSQDARNAASFVQAGVIAPLSDLATDICTLVATEPGLADALLATIGTLAPDRSAAASLTQACVVGPLARLANDGMGALVATNPTLARSLIVAIGNLAMWDSAASFCQAGVLNSLAVLATPTLVAANPSLAQSLLLTVANLAGWVEVAAPFVSTAARPLGELAQDIRTLVATDPKLGTELLRAIFNLTSKGGAAPIFAPVAAGRIADLAADICTLRATEPDLATILLYTLGALAKDRTIAASFARVEVIDPLTDLLDQLGRTPEAALLQPLLETLDALAEIADPALFQRAIRPLAVLVKDIRKMAATDHPSALWLLSIIFNITVENAASITSFAQVGVIDPLAELVKDIRLFLGGEPVSLGYPLLATVMALSQDARNAASFVQAGVIAPLSDLATDICTLAVTEPGLSSALLATISMLATDRPVAASFAQAGVIGPLARLANDGMGALVATNPTLVHSLIVAIGNLAQWDSATSFCQAGALDALAVLATPSLVAADPSMAQSLLLTVANLASGVEVAAPFVQTAARQLGELAQDIRTLVAADPESGTHLLRAIFNLTSKGGAAPIFAPAAGRIADLAADICTLRVTEPDLAGTILYTLGALAQDRTIAASFGCVELIDPLTDLLDHLGHTTDEAALLQPLLQTLAALAQIANSALFQRAIRPLAVLVKDIRKMAATDAFWLILTVGVIAVEKAQDARSAASFVQAGVIAPLSDLAADICTLVVTEPDLAYVLLTTIGLLAEPLHVTGNALDHHSSNAIDFIRAGVIGPLIELTKNIRSLTLESSLTKALLGAIGSLAEHPQNAATLARAGVVAPLIDLARCIFAATDSTPAPALLYTIGSLAQDPVSAATFYDAGLVAPLAHLLECQASSDNLDLTEMLLRAVAIMSRSAKIATSFGQAGAVGSLVVLQSNIVSLTPTKPILTQQLLLAIGTLASQDAEIAFSFGLVGTVVPLTELLSSLPASDDPDLANPLLQTLFELTLASADSQIAFGQAGASAALTELFRSKPALETANPARAELLLSLADGQAIRCESAARLAFLNLLRRCYPEIPLASLTPALCAAAPLRLKGRCAHQQSVGRVRMSWHCAFGHEDTALVFLPPDLPACFSPDRVAHNRTTRLWDIPRGAPAFCYGCLMQGIPIEEHRALPTLWCEECRAPLDVALPLDSLPNPQRGTSGSHPAIIGPATEASAAPTLPLKVLVVSAKTAPESPLPAALGDLEATVKADHGHIRADEVRMNIRYLHEVTKEALRDAIREFLPAVLVTVSHGEWDHLILPRPSGCLDRLTTAELVRYFEEAAGSEMLRDDGQARRDRRRAAEERRVREESLALPPQVVVLTACRTGPTGLALRKLGVPRVVGTAEKLPRRECTKFLSAFLFMLAKAWLHGGADGLASVEALAAKARDMAHMELDWTREEMTWSVATGSYVHQCPFLITAEDWACFKQDWESRPGEECAPSLPPPSSANSRDESPAVAPSMASPLTISMSASSVGVDVHF</sequence>
<dbReference type="Proteomes" id="UP001141327">
    <property type="component" value="Unassembled WGS sequence"/>
</dbReference>
<dbReference type="InterPro" id="IPR000225">
    <property type="entry name" value="Armadillo"/>
</dbReference>
<keyword evidence="9" id="KW-1185">Reference proteome</keyword>
<dbReference type="EMBL" id="JAPMOS010000020">
    <property type="protein sequence ID" value="KAJ4459407.1"/>
    <property type="molecule type" value="Genomic_DNA"/>
</dbReference>
<evidence type="ECO:0000256" key="6">
    <source>
        <dbReference type="ARBA" id="ARBA00023128"/>
    </source>
</evidence>
<dbReference type="InterPro" id="IPR016024">
    <property type="entry name" value="ARM-type_fold"/>
</dbReference>
<gene>
    <name evidence="8" type="ORF">PAPYR_4714</name>
</gene>
<reference evidence="8" key="1">
    <citation type="journal article" date="2022" name="bioRxiv">
        <title>Genomics of Preaxostyla Flagellates Illuminates Evolutionary Transitions and the Path Towards Mitochondrial Loss.</title>
        <authorList>
            <person name="Novak L.V.F."/>
            <person name="Treitli S.C."/>
            <person name="Pyrih J."/>
            <person name="Halakuc P."/>
            <person name="Pipaliya S.V."/>
            <person name="Vacek V."/>
            <person name="Brzon O."/>
            <person name="Soukal P."/>
            <person name="Eme L."/>
            <person name="Dacks J.B."/>
            <person name="Karnkowska A."/>
            <person name="Elias M."/>
            <person name="Hampl V."/>
        </authorList>
    </citation>
    <scope>NUCLEOTIDE SEQUENCE</scope>
    <source>
        <strain evidence="8">RCP-MX</strain>
    </source>
</reference>
<name>A0ABQ8UNW5_9EUKA</name>
<comment type="caution">
    <text evidence="8">The sequence shown here is derived from an EMBL/GenBank/DDBJ whole genome shotgun (WGS) entry which is preliminary data.</text>
</comment>
<dbReference type="InterPro" id="IPR040144">
    <property type="entry name" value="RAP1GDS1"/>
</dbReference>
<dbReference type="InterPro" id="IPR011989">
    <property type="entry name" value="ARM-like"/>
</dbReference>
<evidence type="ECO:0000256" key="1">
    <source>
        <dbReference type="ARBA" id="ARBA00004173"/>
    </source>
</evidence>
<comment type="subcellular location">
    <subcellularLocation>
        <location evidence="3">Cytoplasm</location>
        <location evidence="3">Cytosol</location>
    </subcellularLocation>
    <subcellularLocation>
        <location evidence="2">Endoplasmic reticulum</location>
    </subcellularLocation>
    <subcellularLocation>
        <location evidence="1">Mitochondrion</location>
    </subcellularLocation>
</comment>
<keyword evidence="4" id="KW-0963">Cytoplasm</keyword>
<evidence type="ECO:0000256" key="4">
    <source>
        <dbReference type="ARBA" id="ARBA00022490"/>
    </source>
</evidence>